<feature type="transmembrane region" description="Helical" evidence="6">
    <location>
        <begin position="167"/>
        <end position="185"/>
    </location>
</feature>
<comment type="caution">
    <text evidence="8">The sequence shown here is derived from an EMBL/GenBank/DDBJ whole genome shotgun (WGS) entry which is preliminary data.</text>
</comment>
<feature type="transmembrane region" description="Helical" evidence="6">
    <location>
        <begin position="413"/>
        <end position="442"/>
    </location>
</feature>
<evidence type="ECO:0000256" key="6">
    <source>
        <dbReference type="SAM" id="Phobius"/>
    </source>
</evidence>
<feature type="region of interest" description="Disordered" evidence="5">
    <location>
        <begin position="1"/>
        <end position="37"/>
    </location>
</feature>
<accession>W7TY33</accession>
<feature type="transmembrane region" description="Helical" evidence="6">
    <location>
        <begin position="127"/>
        <end position="146"/>
    </location>
</feature>
<dbReference type="Gene3D" id="3.30.750.24">
    <property type="entry name" value="STAS domain"/>
    <property type="match status" value="1"/>
</dbReference>
<dbReference type="CDD" id="cd07042">
    <property type="entry name" value="STAS_SulP_like_sulfate_transporter"/>
    <property type="match status" value="1"/>
</dbReference>
<feature type="domain" description="SLC26A/SulP transporter" evidence="7">
    <location>
        <begin position="81"/>
        <end position="467"/>
    </location>
</feature>
<evidence type="ECO:0000256" key="4">
    <source>
        <dbReference type="ARBA" id="ARBA00023136"/>
    </source>
</evidence>
<evidence type="ECO:0000256" key="5">
    <source>
        <dbReference type="SAM" id="MobiDB-lite"/>
    </source>
</evidence>
<dbReference type="OrthoDB" id="288203at2759"/>
<keyword evidence="2 6" id="KW-0812">Transmembrane</keyword>
<organism evidence="8 9">
    <name type="scientific">Nannochloropsis gaditana</name>
    <dbReference type="NCBI Taxonomy" id="72520"/>
    <lineage>
        <taxon>Eukaryota</taxon>
        <taxon>Sar</taxon>
        <taxon>Stramenopiles</taxon>
        <taxon>Ochrophyta</taxon>
        <taxon>Eustigmatophyceae</taxon>
        <taxon>Eustigmatales</taxon>
        <taxon>Monodopsidaceae</taxon>
        <taxon>Nannochloropsis</taxon>
    </lineage>
</organism>
<dbReference type="PANTHER" id="PTHR43310:SF1">
    <property type="entry name" value="SULFATE TRANSPORTER YBAR-RELATED"/>
    <property type="match status" value="1"/>
</dbReference>
<comment type="subcellular location">
    <subcellularLocation>
        <location evidence="1">Membrane</location>
        <topology evidence="1">Multi-pass membrane protein</topology>
    </subcellularLocation>
</comment>
<dbReference type="EMBL" id="AZIL01000942">
    <property type="protein sequence ID" value="EWM25304.1"/>
    <property type="molecule type" value="Genomic_DNA"/>
</dbReference>
<gene>
    <name evidence="8" type="ORF">Naga_100135g6</name>
</gene>
<dbReference type="Pfam" id="PF00916">
    <property type="entry name" value="Sulfate_transp"/>
    <property type="match status" value="1"/>
</dbReference>
<dbReference type="Proteomes" id="UP000019335">
    <property type="component" value="Chromosome 11"/>
</dbReference>
<evidence type="ECO:0000259" key="7">
    <source>
        <dbReference type="Pfam" id="PF00916"/>
    </source>
</evidence>
<keyword evidence="3 6" id="KW-1133">Transmembrane helix</keyword>
<name>W7TY33_9STRA</name>
<feature type="compositionally biased region" description="Pro residues" evidence="5">
    <location>
        <begin position="12"/>
        <end position="21"/>
    </location>
</feature>
<keyword evidence="4 6" id="KW-0472">Membrane</keyword>
<evidence type="ECO:0000256" key="3">
    <source>
        <dbReference type="ARBA" id="ARBA00022989"/>
    </source>
</evidence>
<dbReference type="SUPFAM" id="SSF52091">
    <property type="entry name" value="SpoIIaa-like"/>
    <property type="match status" value="1"/>
</dbReference>
<reference evidence="8 9" key="1">
    <citation type="journal article" date="2014" name="Mol. Plant">
        <title>Chromosome Scale Genome Assembly and Transcriptome Profiling of Nannochloropsis gaditana in Nitrogen Depletion.</title>
        <authorList>
            <person name="Corteggiani Carpinelli E."/>
            <person name="Telatin A."/>
            <person name="Vitulo N."/>
            <person name="Forcato C."/>
            <person name="D'Angelo M."/>
            <person name="Schiavon R."/>
            <person name="Vezzi A."/>
            <person name="Giacometti G.M."/>
            <person name="Morosinotto T."/>
            <person name="Valle G."/>
        </authorList>
    </citation>
    <scope>NUCLEOTIDE SEQUENCE [LARGE SCALE GENOMIC DNA]</scope>
    <source>
        <strain evidence="8 9">B-31</strain>
    </source>
</reference>
<evidence type="ECO:0000313" key="9">
    <source>
        <dbReference type="Proteomes" id="UP000019335"/>
    </source>
</evidence>
<dbReference type="AlphaFoldDB" id="W7TY33"/>
<sequence length="718" mass="76318">MADPPDPRQSLPVPPPPPGMPSRPVSSPIWAKDQDGKDLVHSNDEELKIMEPGCLEVLREFSLKSYVFSSLGYYKARPAALRREILSGITLALIEVPESIAFAFMAGLSPSYGMASVVWLGTLTGMFGGRPAMISGAAGAMAVVMGDLTREDGPLRDFTRAERVEHLLMCVVLIGAIECLCAPFLCGFVKIIPQSAMIGFMNALAIILVKGQTETFRICATPDTLFNDCPSADEVWLGAGDAQTWSTLALIVLTLFIMWGLPKVKHVGHIVPASLAAIVVGTAVEWGLLRQVWDADGAGTRTVGETAELAAGMPGWHFPDLPASPAWGTIWAYAASLALIGGVETVMTHEVVNSLVKDPPSSFKANQECVVQGIANLFTGLFQGMGGSALVGETVINVLHGARGRLSSTTAGLTMLFIMLGLSPAVRLLPIAVLTGIIWSVALHTFQWRNLMQLHKVPRADAAIIILVTALSVVTNLAIGIAVGVAAASVWHVWSSGRMLTASAAVGVPEGKVEAKKGVEGEVENGEGQLRKVYRVQAPLFFGSTRSLLCLFDYLNDPDDVVVDLSASHGGIQDLSGITALNEAGKNYEEVGKSVTLLGLNPEALAMIEAYPDAASHLRVPALRKRKEEKERHGLDACLGHDTDVLTLGPDGLELGLEMGVENIHPPILGWGRRDAGGKVQTNHVRQAGGRVKCSQLKTSGKECSKGRSRCSQSSALS</sequence>
<feature type="transmembrane region" description="Helical" evidence="6">
    <location>
        <begin position="267"/>
        <end position="289"/>
    </location>
</feature>
<proteinExistence type="predicted"/>
<feature type="transmembrane region" description="Helical" evidence="6">
    <location>
        <begin position="244"/>
        <end position="261"/>
    </location>
</feature>
<dbReference type="PANTHER" id="PTHR43310">
    <property type="entry name" value="SULFATE TRANSPORTER YBAR-RELATED"/>
    <property type="match status" value="1"/>
</dbReference>
<dbReference type="GO" id="GO:0016020">
    <property type="term" value="C:membrane"/>
    <property type="evidence" value="ECO:0007669"/>
    <property type="project" value="UniProtKB-SubCell"/>
</dbReference>
<dbReference type="InterPro" id="IPR011547">
    <property type="entry name" value="SLC26A/SulP_dom"/>
</dbReference>
<evidence type="ECO:0000256" key="2">
    <source>
        <dbReference type="ARBA" id="ARBA00022692"/>
    </source>
</evidence>
<dbReference type="InterPro" id="IPR052706">
    <property type="entry name" value="Membrane-Transporter-like"/>
</dbReference>
<evidence type="ECO:0000256" key="1">
    <source>
        <dbReference type="ARBA" id="ARBA00004141"/>
    </source>
</evidence>
<feature type="transmembrane region" description="Helical" evidence="6">
    <location>
        <begin position="462"/>
        <end position="491"/>
    </location>
</feature>
<keyword evidence="9" id="KW-1185">Reference proteome</keyword>
<protein>
    <submittedName>
        <fullName evidence="8">Sulfate transporter</fullName>
    </submittedName>
</protein>
<dbReference type="InterPro" id="IPR036513">
    <property type="entry name" value="STAS_dom_sf"/>
</dbReference>
<evidence type="ECO:0000313" key="8">
    <source>
        <dbReference type="EMBL" id="EWM25304.1"/>
    </source>
</evidence>
<feature type="transmembrane region" description="Helical" evidence="6">
    <location>
        <begin position="85"/>
        <end position="107"/>
    </location>
</feature>